<reference evidence="2" key="2">
    <citation type="submission" date="2025-08" db="UniProtKB">
        <authorList>
            <consortium name="Ensembl"/>
        </authorList>
    </citation>
    <scope>IDENTIFICATION</scope>
    <source>
        <strain evidence="2">Isolate ISIS603380</strain>
    </source>
</reference>
<dbReference type="Ensembl" id="ENSLAFT00000020514.1">
    <property type="protein sequence ID" value="ENSLAFP00000015845.1"/>
    <property type="gene ID" value="ENSLAFG00000020859.1"/>
</dbReference>
<proteinExistence type="predicted"/>
<feature type="region of interest" description="Disordered" evidence="1">
    <location>
        <begin position="142"/>
        <end position="182"/>
    </location>
</feature>
<feature type="compositionally biased region" description="Low complexity" evidence="1">
    <location>
        <begin position="167"/>
        <end position="182"/>
    </location>
</feature>
<dbReference type="GeneTree" id="ENSGT00500000045767"/>
<protein>
    <submittedName>
        <fullName evidence="2">Uncharacterized protein</fullName>
    </submittedName>
</protein>
<organism evidence="2 3">
    <name type="scientific">Loxodonta africana</name>
    <name type="common">African elephant</name>
    <dbReference type="NCBI Taxonomy" id="9785"/>
    <lineage>
        <taxon>Eukaryota</taxon>
        <taxon>Metazoa</taxon>
        <taxon>Chordata</taxon>
        <taxon>Craniata</taxon>
        <taxon>Vertebrata</taxon>
        <taxon>Euteleostomi</taxon>
        <taxon>Mammalia</taxon>
        <taxon>Eutheria</taxon>
        <taxon>Afrotheria</taxon>
        <taxon>Proboscidea</taxon>
        <taxon>Elephantidae</taxon>
        <taxon>Loxodonta</taxon>
    </lineage>
</organism>
<sequence length="182" mass="20181">VEMASAESDEDPAHVGGEAPCLTLPASLKTLYLNPPTFNPERKLEWNNDIPEISRLDSEHWRNHKTEKWMGHEEINHFDHDFSGNSMTEQALQPSPILQPMSRHQQELHQAGGPGGDVLEDQLYLPVHSDGTSVHQMINMSTVQPHRNSSTVEGTSNKVEENHSRGSLQSLEGSASSLLSSD</sequence>
<dbReference type="STRING" id="9785.ENSLAFP00000015845"/>
<reference evidence="2" key="3">
    <citation type="submission" date="2025-09" db="UniProtKB">
        <authorList>
            <consortium name="Ensembl"/>
        </authorList>
    </citation>
    <scope>IDENTIFICATION</scope>
    <source>
        <strain evidence="2">Isolate ISIS603380</strain>
    </source>
</reference>
<dbReference type="HOGENOM" id="CLU_063377_0_0_1"/>
<dbReference type="InParanoid" id="G3TLN2"/>
<dbReference type="Proteomes" id="UP000007646">
    <property type="component" value="Unassembled WGS sequence"/>
</dbReference>
<feature type="compositionally biased region" description="Polar residues" evidence="1">
    <location>
        <begin position="142"/>
        <end position="157"/>
    </location>
</feature>
<evidence type="ECO:0000313" key="3">
    <source>
        <dbReference type="Proteomes" id="UP000007646"/>
    </source>
</evidence>
<accession>G3TLN2</accession>
<evidence type="ECO:0000313" key="2">
    <source>
        <dbReference type="Ensembl" id="ENSLAFP00000015845.1"/>
    </source>
</evidence>
<dbReference type="AlphaFoldDB" id="G3TLN2"/>
<evidence type="ECO:0000256" key="1">
    <source>
        <dbReference type="SAM" id="MobiDB-lite"/>
    </source>
</evidence>
<dbReference type="eggNOG" id="ENOG502SN0F">
    <property type="taxonomic scope" value="Eukaryota"/>
</dbReference>
<reference evidence="2 3" key="1">
    <citation type="submission" date="2009-06" db="EMBL/GenBank/DDBJ databases">
        <title>The Genome Sequence of Loxodonta africana (African elephant).</title>
        <authorList>
            <person name="Di Palma F."/>
            <person name="Heiman D."/>
            <person name="Young S."/>
            <person name="Johnson J."/>
            <person name="Lander E.S."/>
            <person name="Lindblad-Toh K."/>
        </authorList>
    </citation>
    <scope>NUCLEOTIDE SEQUENCE [LARGE SCALE GENOMIC DNA]</scope>
    <source>
        <strain evidence="2 3">Isolate ISIS603380</strain>
    </source>
</reference>
<dbReference type="OMA" id="WMENKES"/>
<name>G3TLN2_LOXAF</name>
<keyword evidence="3" id="KW-1185">Reference proteome</keyword>